<proteinExistence type="predicted"/>
<name>A0A3D3RBI5_9PLAN</name>
<dbReference type="EMBL" id="DQAY01000151">
    <property type="protein sequence ID" value="HCO26169.1"/>
    <property type="molecule type" value="Genomic_DNA"/>
</dbReference>
<dbReference type="AlphaFoldDB" id="A0A3D3RBI5"/>
<evidence type="ECO:0000313" key="1">
    <source>
        <dbReference type="EMBL" id="HCO26169.1"/>
    </source>
</evidence>
<dbReference type="Proteomes" id="UP000263642">
    <property type="component" value="Unassembled WGS sequence"/>
</dbReference>
<reference evidence="1 2" key="1">
    <citation type="journal article" date="2018" name="Nat. Biotechnol.">
        <title>A standardized bacterial taxonomy based on genome phylogeny substantially revises the tree of life.</title>
        <authorList>
            <person name="Parks D.H."/>
            <person name="Chuvochina M."/>
            <person name="Waite D.W."/>
            <person name="Rinke C."/>
            <person name="Skarshewski A."/>
            <person name="Chaumeil P.A."/>
            <person name="Hugenholtz P."/>
        </authorList>
    </citation>
    <scope>NUCLEOTIDE SEQUENCE [LARGE SCALE GENOMIC DNA]</scope>
    <source>
        <strain evidence="1">UBA9375</strain>
    </source>
</reference>
<protein>
    <submittedName>
        <fullName evidence="1">Uncharacterized protein</fullName>
    </submittedName>
</protein>
<evidence type="ECO:0000313" key="2">
    <source>
        <dbReference type="Proteomes" id="UP000263642"/>
    </source>
</evidence>
<gene>
    <name evidence="1" type="ORF">DIT97_25275</name>
</gene>
<organism evidence="1 2">
    <name type="scientific">Gimesia maris</name>
    <dbReference type="NCBI Taxonomy" id="122"/>
    <lineage>
        <taxon>Bacteria</taxon>
        <taxon>Pseudomonadati</taxon>
        <taxon>Planctomycetota</taxon>
        <taxon>Planctomycetia</taxon>
        <taxon>Planctomycetales</taxon>
        <taxon>Planctomycetaceae</taxon>
        <taxon>Gimesia</taxon>
    </lineage>
</organism>
<accession>A0A3D3RBI5</accession>
<comment type="caution">
    <text evidence="1">The sequence shown here is derived from an EMBL/GenBank/DDBJ whole genome shotgun (WGS) entry which is preliminary data.</text>
</comment>
<sequence>MDYPVPYQVVPTPGISSPLVGVADGLLFVCPSEAQIQPIEPDPWFGLDEWEDISDEWELLEESEDFEPKVVVPGLKDRIFIGPIPKSLEVYWYGIIRHDID</sequence>